<dbReference type="Proteomes" id="UP001501470">
    <property type="component" value="Unassembled WGS sequence"/>
</dbReference>
<proteinExistence type="predicted"/>
<evidence type="ECO:0000313" key="7">
    <source>
        <dbReference type="Proteomes" id="UP001501470"/>
    </source>
</evidence>
<dbReference type="Gene3D" id="3.30.470.20">
    <property type="entry name" value="ATP-grasp fold, B domain"/>
    <property type="match status" value="1"/>
</dbReference>
<evidence type="ECO:0000256" key="3">
    <source>
        <dbReference type="ARBA" id="ARBA00022840"/>
    </source>
</evidence>
<keyword evidence="1" id="KW-0436">Ligase</keyword>
<keyword evidence="3 4" id="KW-0067">ATP-binding</keyword>
<keyword evidence="7" id="KW-1185">Reference proteome</keyword>
<organism evidence="6 7">
    <name type="scientific">Dactylosporangium maewongense</name>
    <dbReference type="NCBI Taxonomy" id="634393"/>
    <lineage>
        <taxon>Bacteria</taxon>
        <taxon>Bacillati</taxon>
        <taxon>Actinomycetota</taxon>
        <taxon>Actinomycetes</taxon>
        <taxon>Micromonosporales</taxon>
        <taxon>Micromonosporaceae</taxon>
        <taxon>Dactylosporangium</taxon>
    </lineage>
</organism>
<comment type="caution">
    <text evidence="6">The sequence shown here is derived from an EMBL/GenBank/DDBJ whole genome shotgun (WGS) entry which is preliminary data.</text>
</comment>
<evidence type="ECO:0000256" key="2">
    <source>
        <dbReference type="ARBA" id="ARBA00022741"/>
    </source>
</evidence>
<evidence type="ECO:0000313" key="6">
    <source>
        <dbReference type="EMBL" id="GAA1499413.1"/>
    </source>
</evidence>
<feature type="domain" description="ATP-grasp" evidence="5">
    <location>
        <begin position="121"/>
        <end position="311"/>
    </location>
</feature>
<dbReference type="PANTHER" id="PTHR43585:SF2">
    <property type="entry name" value="ATP-GRASP ENZYME FSQD"/>
    <property type="match status" value="1"/>
</dbReference>
<reference evidence="6 7" key="1">
    <citation type="journal article" date="2019" name="Int. J. Syst. Evol. Microbiol.">
        <title>The Global Catalogue of Microorganisms (GCM) 10K type strain sequencing project: providing services to taxonomists for standard genome sequencing and annotation.</title>
        <authorList>
            <consortium name="The Broad Institute Genomics Platform"/>
            <consortium name="The Broad Institute Genome Sequencing Center for Infectious Disease"/>
            <person name="Wu L."/>
            <person name="Ma J."/>
        </authorList>
    </citation>
    <scope>NUCLEOTIDE SEQUENCE [LARGE SCALE GENOMIC DNA]</scope>
    <source>
        <strain evidence="6 7">JCM 15933</strain>
    </source>
</reference>
<dbReference type="PROSITE" id="PS50975">
    <property type="entry name" value="ATP_GRASP"/>
    <property type="match status" value="1"/>
</dbReference>
<sequence length="405" mass="44179">MSADDRRRVLLIDRIGYSHYRRHDGSPFMPADRFAVTVLTDRAKVGEVSGAEIDAVIGIDLDDVPLMLKAGEMVHRHRPLDLVVAISERLLLPAARLRDRLGIPGQSEERTLLVRNKLRMKEHLGGLGVRVPRHEPFSPEAVATLLERHGRVVLKPTEGMASTGVFVLDRIEQLRPVLDANPGLDRANYEVEEFIDGNLHHVDSVVRDGEPVVATVSRTVDPTTSYHDAAPCRDHNIGPGPDREALLAFNAAVLKCFPWFSGVTHHEMFLDRAGEVVFCEIAGRPGGGGIIPGFRHQTGVDLDEAAVMAQLGDALPVPAKDPATDPVPLIGYVMVYQPGGVLEATPAAPDVPWLVDLAYLRRPGDVLPVPTRWSDAVAAVTVEGATESEVLDRLDHMVRHVRGTG</sequence>
<dbReference type="PANTHER" id="PTHR43585">
    <property type="entry name" value="FUMIPYRROLE BIOSYNTHESIS PROTEIN C"/>
    <property type="match status" value="1"/>
</dbReference>
<name>A0ABN1ZI31_9ACTN</name>
<keyword evidence="2 4" id="KW-0547">Nucleotide-binding</keyword>
<evidence type="ECO:0000256" key="1">
    <source>
        <dbReference type="ARBA" id="ARBA00022598"/>
    </source>
</evidence>
<dbReference type="Gene3D" id="3.40.50.20">
    <property type="match status" value="1"/>
</dbReference>
<dbReference type="EMBL" id="BAAAQD010000001">
    <property type="protein sequence ID" value="GAA1499413.1"/>
    <property type="molecule type" value="Genomic_DNA"/>
</dbReference>
<protein>
    <recommendedName>
        <fullName evidence="5">ATP-grasp domain-containing protein</fullName>
    </recommendedName>
</protein>
<dbReference type="SUPFAM" id="SSF56059">
    <property type="entry name" value="Glutathione synthetase ATP-binding domain-like"/>
    <property type="match status" value="1"/>
</dbReference>
<dbReference type="Pfam" id="PF13535">
    <property type="entry name" value="ATP-grasp_4"/>
    <property type="match status" value="1"/>
</dbReference>
<gene>
    <name evidence="6" type="ORF">GCM10009827_000780</name>
</gene>
<accession>A0ABN1ZI31</accession>
<evidence type="ECO:0000259" key="5">
    <source>
        <dbReference type="PROSITE" id="PS50975"/>
    </source>
</evidence>
<dbReference type="InterPro" id="IPR011761">
    <property type="entry name" value="ATP-grasp"/>
</dbReference>
<dbReference type="InterPro" id="IPR052032">
    <property type="entry name" value="ATP-dep_AA_Ligase"/>
</dbReference>
<dbReference type="InterPro" id="IPR041472">
    <property type="entry name" value="BL00235/CARNS1_N"/>
</dbReference>
<dbReference type="Pfam" id="PF18130">
    <property type="entry name" value="ATPgrasp_N"/>
    <property type="match status" value="1"/>
</dbReference>
<evidence type="ECO:0000256" key="4">
    <source>
        <dbReference type="PROSITE-ProRule" id="PRU00409"/>
    </source>
</evidence>
<dbReference type="RefSeq" id="WP_344498228.1">
    <property type="nucleotide sequence ID" value="NZ_BAAAQD010000001.1"/>
</dbReference>